<dbReference type="AlphaFoldDB" id="A0A6N8FQF3"/>
<dbReference type="Proteomes" id="UP000441797">
    <property type="component" value="Unassembled WGS sequence"/>
</dbReference>
<proteinExistence type="predicted"/>
<organism evidence="1 2">
    <name type="scientific">Gloeocapsopsis dulcis AAB1 = 1H9</name>
    <dbReference type="NCBI Taxonomy" id="1433147"/>
    <lineage>
        <taxon>Bacteria</taxon>
        <taxon>Bacillati</taxon>
        <taxon>Cyanobacteriota</taxon>
        <taxon>Cyanophyceae</taxon>
        <taxon>Oscillatoriophycideae</taxon>
        <taxon>Chroococcales</taxon>
        <taxon>Chroococcaceae</taxon>
        <taxon>Gloeocapsopsis</taxon>
        <taxon>Gloeocapsopsis dulcis</taxon>
    </lineage>
</organism>
<dbReference type="EMBL" id="NAPY01000001">
    <property type="protein sequence ID" value="MUL35064.1"/>
    <property type="molecule type" value="Genomic_DNA"/>
</dbReference>
<keyword evidence="2" id="KW-1185">Reference proteome</keyword>
<comment type="caution">
    <text evidence="1">The sequence shown here is derived from an EMBL/GenBank/DDBJ whole genome shotgun (WGS) entry which is preliminary data.</text>
</comment>
<dbReference type="RefSeq" id="WP_105218488.1">
    <property type="nucleotide sequence ID" value="NZ_CAWNSU010000115.1"/>
</dbReference>
<name>A0A6N8FQF3_9CHRO</name>
<accession>A0A6N8FQF3</accession>
<dbReference type="Pfam" id="PF10049">
    <property type="entry name" value="DUF2283"/>
    <property type="match status" value="1"/>
</dbReference>
<reference evidence="1 2" key="1">
    <citation type="journal article" date="2019" name="Front. Microbiol.">
        <title>Genomic Features for Desiccation Tolerance and Sugar Biosynthesis in the Extremophile Gloeocapsopsis sp. UTEX B3054.</title>
        <authorList>
            <person name="Urrejola C."/>
            <person name="Alcorta J."/>
            <person name="Salas L."/>
            <person name="Vasquez M."/>
            <person name="Polz M.F."/>
            <person name="Vicuna R."/>
            <person name="Diez B."/>
        </authorList>
    </citation>
    <scope>NUCLEOTIDE SEQUENCE [LARGE SCALE GENOMIC DNA]</scope>
    <source>
        <strain evidence="1 2">1H9</strain>
    </source>
</reference>
<dbReference type="InterPro" id="IPR019270">
    <property type="entry name" value="DUF2283"/>
</dbReference>
<evidence type="ECO:0000313" key="1">
    <source>
        <dbReference type="EMBL" id="MUL35064.1"/>
    </source>
</evidence>
<protein>
    <submittedName>
        <fullName evidence="1">DUF2283 domain-containing protein</fullName>
    </submittedName>
</protein>
<gene>
    <name evidence="1" type="ORF">BWI75_01465</name>
</gene>
<dbReference type="OrthoDB" id="964875at2"/>
<sequence>MAQVKVFHDRIGNTLVVWFGIPEDEYEVEETGNEVVLMKDKNGKVIGFEKLNFMPTSSEPIRVAFETFAV</sequence>
<evidence type="ECO:0000313" key="2">
    <source>
        <dbReference type="Proteomes" id="UP000441797"/>
    </source>
</evidence>